<evidence type="ECO:0000256" key="7">
    <source>
        <dbReference type="SAM" id="MobiDB-lite"/>
    </source>
</evidence>
<comment type="subcellular location">
    <subcellularLocation>
        <location evidence="1">Membrane</location>
    </subcellularLocation>
</comment>
<dbReference type="GO" id="GO:0012505">
    <property type="term" value="C:endomembrane system"/>
    <property type="evidence" value="ECO:0007669"/>
    <property type="project" value="TreeGrafter"/>
</dbReference>
<evidence type="ECO:0000256" key="2">
    <source>
        <dbReference type="ARBA" id="ARBA00010131"/>
    </source>
</evidence>
<evidence type="ECO:0000256" key="8">
    <source>
        <dbReference type="SAM" id="Phobius"/>
    </source>
</evidence>
<dbReference type="CTD" id="36343788"/>
<dbReference type="GeneID" id="36343788"/>
<accession>W6UUJ8</accession>
<feature type="region of interest" description="Disordered" evidence="7">
    <location>
        <begin position="400"/>
        <end position="423"/>
    </location>
</feature>
<feature type="coiled-coil region" evidence="6">
    <location>
        <begin position="97"/>
        <end position="124"/>
    </location>
</feature>
<evidence type="ECO:0000256" key="1">
    <source>
        <dbReference type="ARBA" id="ARBA00004370"/>
    </source>
</evidence>
<gene>
    <name evidence="9" type="ORF">EGR_08073</name>
</gene>
<name>W6UUJ8_ECHGR</name>
<keyword evidence="3 8" id="KW-0812">Transmembrane</keyword>
<sequence length="1188" mass="134446">MFIRSRQELSLFMRFPMRRRALSQSDVYFNEEFLPNHDPCLKSQDWPLSELVETSHILLDERTSAKRFQQLYSHLKFAYTQLQESHVDLESRYTSALHEWLNEKKLLNLELIRLSSEKRELELLCIELQKSALSPESLELIKCKIGNALKKKSEDELASATKEIEVARTECLYVTEELEKLKTDYEQLRARSKSVREMEVLLRESERQHIAESHDEVVTRLSSLLGSDTETLAALYRENSQMCAQYHLVVGEAEKSKRLYDTQMCELKNELIRAIEELTAAKTDRATLVAKCESLSEEMELLVKSLASTQADLKAARQRIVDCERAKLSSEKHFEGRVQCLRTELNDCRLVAQRERVEVERQRDQLAFQVQGKYLASQLAVAIAKFEEVEILHQQREQEMAQRESDLRKTMVDSTEESRNRSAEMLRQLEHTQSRFRELTAQHKDITQALAESETLRTETQKKLSLSEAQNSALKDELAMARHELRAQQNQIQSLERALKEITSTDEQIPEKKLIISMKDYGDGGDRLCEMAGVREAYLRLLEKFKSERVKLIVNIRQLNAELIAKSCEAEQHRQEIEKLSLKRSKGYQKTCGTSVDRCWDTYGLAPKPRCGTLIVHMVKRRVRQTGKPTEFVFSGGCMYLTMIKTLSIEQKFHDRCLSQKSTNYGLIISGSVKEDECVFLLLASTEKDLTNIDTINTSELKLECQKICRMLPAGLRVSGVYYCGFLNFTKSSARIREILHVIQLAEKHPLTDKFAPLTDRDKLFLQVDPLTKSFIAKAIGFSHPKDFLRPVDVRVRQVIDRWRGIKTHINLTLEAYLPAERQKEKILQELEGAATPFLEAITRKTRLLVDGDLKCESDPLFHKKSIAKVARHSKRHRGTKAEFQSFSEAAQNLSNSWDSANFVLFGPDFLSWKRTSSCSSIDSGHYSDALAMPIDSPPRPEGDKILTIHGRIPGLAFLPVDGTTVADALKAFQRDLTHSILVRLELLTEELQISSGEMECGRILLPSRVLVRIPACPACPLSDYKFVSETPDDVVRRVALFCRPLGSATPPALLRAGGGISSGDRLSTADSGEFSSDLEFNATEVDAEDDKVENEGVVIVALGNANQMGIEDAEPVFGVACLDTELERTFDAGSTDGELSDRNIITDIEVMAHSVSRSKGKILFVGSAIAVAILSLIASIYLGLLPV</sequence>
<dbReference type="PANTHER" id="PTHR33966">
    <property type="entry name" value="PROTEIN ODR-4 HOMOLOG"/>
    <property type="match status" value="1"/>
</dbReference>
<feature type="coiled-coil region" evidence="6">
    <location>
        <begin position="299"/>
        <end position="326"/>
    </location>
</feature>
<proteinExistence type="inferred from homology"/>
<organism evidence="9 10">
    <name type="scientific">Echinococcus granulosus</name>
    <name type="common">Hydatid tapeworm</name>
    <dbReference type="NCBI Taxonomy" id="6210"/>
    <lineage>
        <taxon>Eukaryota</taxon>
        <taxon>Metazoa</taxon>
        <taxon>Spiralia</taxon>
        <taxon>Lophotrochozoa</taxon>
        <taxon>Platyhelminthes</taxon>
        <taxon>Cestoda</taxon>
        <taxon>Eucestoda</taxon>
        <taxon>Cyclophyllidea</taxon>
        <taxon>Taeniidae</taxon>
        <taxon>Echinococcus</taxon>
        <taxon>Echinococcus granulosus group</taxon>
    </lineage>
</organism>
<evidence type="ECO:0000256" key="5">
    <source>
        <dbReference type="ARBA" id="ARBA00023136"/>
    </source>
</evidence>
<dbReference type="Pfam" id="PF14778">
    <property type="entry name" value="ODR4-like"/>
    <property type="match status" value="1"/>
</dbReference>
<evidence type="ECO:0000256" key="6">
    <source>
        <dbReference type="SAM" id="Coils"/>
    </source>
</evidence>
<dbReference type="EMBL" id="APAU02000095">
    <property type="protein sequence ID" value="EUB57064.1"/>
    <property type="molecule type" value="Genomic_DNA"/>
</dbReference>
<evidence type="ECO:0000313" key="10">
    <source>
        <dbReference type="Proteomes" id="UP000019149"/>
    </source>
</evidence>
<comment type="caution">
    <text evidence="9">The sequence shown here is derived from an EMBL/GenBank/DDBJ whole genome shotgun (WGS) entry which is preliminary data.</text>
</comment>
<dbReference type="OMA" id="KSQDWPL"/>
<dbReference type="GO" id="GO:0016020">
    <property type="term" value="C:membrane"/>
    <property type="evidence" value="ECO:0007669"/>
    <property type="project" value="UniProtKB-SubCell"/>
</dbReference>
<keyword evidence="6" id="KW-0175">Coiled coil</keyword>
<dbReference type="RefSeq" id="XP_024348260.1">
    <property type="nucleotide sequence ID" value="XM_024497322.1"/>
</dbReference>
<dbReference type="OrthoDB" id="21458at2759"/>
<dbReference type="Proteomes" id="UP000019149">
    <property type="component" value="Unassembled WGS sequence"/>
</dbReference>
<feature type="coiled-coil region" evidence="6">
    <location>
        <begin position="150"/>
        <end position="198"/>
    </location>
</feature>
<dbReference type="STRING" id="6210.W6UUJ8"/>
<dbReference type="PANTHER" id="PTHR33966:SF1">
    <property type="entry name" value="PROTEIN ODR-4 HOMOLOG"/>
    <property type="match status" value="1"/>
</dbReference>
<dbReference type="InterPro" id="IPR029454">
    <property type="entry name" value="ODR-4-like"/>
</dbReference>
<reference evidence="9 10" key="1">
    <citation type="journal article" date="2013" name="Nat. Genet.">
        <title>The genome of the hydatid tapeworm Echinococcus granulosus.</title>
        <authorList>
            <person name="Zheng H."/>
            <person name="Zhang W."/>
            <person name="Zhang L."/>
            <person name="Zhang Z."/>
            <person name="Li J."/>
            <person name="Lu G."/>
            <person name="Zhu Y."/>
            <person name="Wang Y."/>
            <person name="Huang Y."/>
            <person name="Liu J."/>
            <person name="Kang H."/>
            <person name="Chen J."/>
            <person name="Wang L."/>
            <person name="Chen A."/>
            <person name="Yu S."/>
            <person name="Gao Z."/>
            <person name="Jin L."/>
            <person name="Gu W."/>
            <person name="Wang Z."/>
            <person name="Zhao L."/>
            <person name="Shi B."/>
            <person name="Wen H."/>
            <person name="Lin R."/>
            <person name="Jones M.K."/>
            <person name="Brejova B."/>
            <person name="Vinar T."/>
            <person name="Zhao G."/>
            <person name="McManus D.P."/>
            <person name="Chen Z."/>
            <person name="Zhou Y."/>
            <person name="Wang S."/>
        </authorList>
    </citation>
    <scope>NUCLEOTIDE SEQUENCE [LARGE SCALE GENOMIC DNA]</scope>
</reference>
<evidence type="ECO:0000256" key="4">
    <source>
        <dbReference type="ARBA" id="ARBA00022989"/>
    </source>
</evidence>
<feature type="transmembrane region" description="Helical" evidence="8">
    <location>
        <begin position="1163"/>
        <end position="1185"/>
    </location>
</feature>
<dbReference type="KEGG" id="egl:EGR_08073"/>
<dbReference type="GO" id="GO:0008104">
    <property type="term" value="P:intracellular protein localization"/>
    <property type="evidence" value="ECO:0007669"/>
    <property type="project" value="TreeGrafter"/>
</dbReference>
<feature type="coiled-coil region" evidence="6">
    <location>
        <begin position="464"/>
        <end position="505"/>
    </location>
</feature>
<feature type="coiled-coil region" evidence="6">
    <location>
        <begin position="542"/>
        <end position="583"/>
    </location>
</feature>
<dbReference type="AlphaFoldDB" id="W6UUJ8"/>
<protein>
    <submittedName>
        <fullName evidence="9">Uncharacterized protein</fullName>
    </submittedName>
</protein>
<comment type="similarity">
    <text evidence="2">Belongs to the ODR-4 family.</text>
</comment>
<keyword evidence="10" id="KW-1185">Reference proteome</keyword>
<evidence type="ECO:0000256" key="3">
    <source>
        <dbReference type="ARBA" id="ARBA00022692"/>
    </source>
</evidence>
<keyword evidence="4 8" id="KW-1133">Transmembrane helix</keyword>
<keyword evidence="5 8" id="KW-0472">Membrane</keyword>
<evidence type="ECO:0000313" key="9">
    <source>
        <dbReference type="EMBL" id="EUB57064.1"/>
    </source>
</evidence>